<organism evidence="3 4">
    <name type="scientific">Letharia columbiana</name>
    <dbReference type="NCBI Taxonomy" id="112416"/>
    <lineage>
        <taxon>Eukaryota</taxon>
        <taxon>Fungi</taxon>
        <taxon>Dikarya</taxon>
        <taxon>Ascomycota</taxon>
        <taxon>Pezizomycotina</taxon>
        <taxon>Lecanoromycetes</taxon>
        <taxon>OSLEUM clade</taxon>
        <taxon>Lecanoromycetidae</taxon>
        <taxon>Lecanorales</taxon>
        <taxon>Lecanorineae</taxon>
        <taxon>Parmeliaceae</taxon>
        <taxon>Letharia</taxon>
    </lineage>
</organism>
<dbReference type="GeneID" id="59294681"/>
<dbReference type="Proteomes" id="UP000578531">
    <property type="component" value="Unassembled WGS sequence"/>
</dbReference>
<evidence type="ECO:0000313" key="3">
    <source>
        <dbReference type="EMBL" id="KAF6224532.1"/>
    </source>
</evidence>
<evidence type="ECO:0000313" key="4">
    <source>
        <dbReference type="Proteomes" id="UP000578531"/>
    </source>
</evidence>
<dbReference type="Gene3D" id="2.120.10.70">
    <property type="entry name" value="Fucose-specific lectin"/>
    <property type="match status" value="1"/>
</dbReference>
<dbReference type="RefSeq" id="XP_037158230.1">
    <property type="nucleotide sequence ID" value="XM_037314878.1"/>
</dbReference>
<dbReference type="OrthoDB" id="3923199at2759"/>
<gene>
    <name evidence="3" type="ORF">HO173_013049</name>
</gene>
<dbReference type="AlphaFoldDB" id="A0A8H6CJC5"/>
<protein>
    <recommendedName>
        <fullName evidence="5">Fucose-specific lectin</fullName>
    </recommendedName>
</protein>
<comment type="caution">
    <text evidence="3">The sequence shown here is derived from an EMBL/GenBank/DDBJ whole genome shotgun (WGS) entry which is preliminary data.</text>
</comment>
<feature type="transmembrane region" description="Helical" evidence="2">
    <location>
        <begin position="92"/>
        <end position="115"/>
    </location>
</feature>
<keyword evidence="2" id="KW-0472">Membrane</keyword>
<keyword evidence="2" id="KW-0812">Transmembrane</keyword>
<keyword evidence="4" id="KW-1185">Reference proteome</keyword>
<feature type="region of interest" description="Disordered" evidence="1">
    <location>
        <begin position="29"/>
        <end position="60"/>
    </location>
</feature>
<evidence type="ECO:0000256" key="2">
    <source>
        <dbReference type="SAM" id="Phobius"/>
    </source>
</evidence>
<dbReference type="EMBL" id="JACCJC010000121">
    <property type="protein sequence ID" value="KAF6224532.1"/>
    <property type="molecule type" value="Genomic_DNA"/>
</dbReference>
<keyword evidence="2" id="KW-1133">Transmembrane helix</keyword>
<evidence type="ECO:0008006" key="5">
    <source>
        <dbReference type="Google" id="ProtNLM"/>
    </source>
</evidence>
<sequence length="359" mass="38622">MALTNLGYGRTVTSCEGMEVDLSAARPHELPDSLGIEATPGEVHPTSTPQPVKAPEKELAHDRVTTAQLRPAGSSDLEIPSGSPSSLKPKSFLPLLVAAIIVAVIVLALAIPLALRLKKPFKPSSPANSKSTARVQDELPTSGAFNGTGLAFIALDLTDVPDVSLFYQDYDARIRRLHSIELSPFVGGFPIVASNARNTTPLTTLTYPASNGELNSHLYYIDVNNTLQELFSTDDLATWQLGSLGRYNFTASVSSTALTAFDSDHWLGQDGNSPGFAYTMGRPTTSSMSLLCSRISANNTSHTPSYPAPMATLGLRRVGRTSQDWAIFMYSTRTMNFKSGPIISIPPMTPLRMHRTIIG</sequence>
<reference evidence="3 4" key="1">
    <citation type="journal article" date="2020" name="Genomics">
        <title>Complete, high-quality genomes from long-read metagenomic sequencing of two wolf lichen thalli reveals enigmatic genome architecture.</title>
        <authorList>
            <person name="McKenzie S.K."/>
            <person name="Walston R.F."/>
            <person name="Allen J.L."/>
        </authorList>
    </citation>
    <scope>NUCLEOTIDE SEQUENCE [LARGE SCALE GENOMIC DNA]</scope>
    <source>
        <strain evidence="3">WasteWater2</strain>
    </source>
</reference>
<evidence type="ECO:0000256" key="1">
    <source>
        <dbReference type="SAM" id="MobiDB-lite"/>
    </source>
</evidence>
<proteinExistence type="predicted"/>
<accession>A0A8H6CJC5</accession>
<name>A0A8H6CJC5_9LECA</name>